<dbReference type="GO" id="GO:0047274">
    <property type="term" value="F:galactinol-sucrose galactosyltransferase activity"/>
    <property type="evidence" value="ECO:0007669"/>
    <property type="project" value="UniProtKB-EC"/>
</dbReference>
<reference evidence="5" key="1">
    <citation type="journal article" date="2023" name="Genome Biol. Evol.">
        <title>First Whole Genome Sequence and Flow Cytometry Genome Size Data for the Lichen-Forming Fungus Ramalina farinacea (Ascomycota).</title>
        <authorList>
            <person name="Llewellyn T."/>
            <person name="Mian S."/>
            <person name="Hill R."/>
            <person name="Leitch I.J."/>
            <person name="Gaya E."/>
        </authorList>
    </citation>
    <scope>NUCLEOTIDE SEQUENCE</scope>
    <source>
        <strain evidence="5">LIQ254RAFAR</strain>
    </source>
</reference>
<evidence type="ECO:0000256" key="1">
    <source>
        <dbReference type="ARBA" id="ARBA00001255"/>
    </source>
</evidence>
<evidence type="ECO:0000256" key="4">
    <source>
        <dbReference type="ARBA" id="ARBA00049426"/>
    </source>
</evidence>
<dbReference type="InterPro" id="IPR017853">
    <property type="entry name" value="GH"/>
</dbReference>
<comment type="catalytic activity">
    <reaction evidence="1">
        <text>Hydrolysis of terminal, non-reducing alpha-D-galactose residues in alpha-D-galactosides, including galactose oligosaccharides, galactomannans and galactolipids.</text>
        <dbReference type="EC" id="3.2.1.22"/>
    </reaction>
</comment>
<organism evidence="5 6">
    <name type="scientific">Ramalina farinacea</name>
    <dbReference type="NCBI Taxonomy" id="258253"/>
    <lineage>
        <taxon>Eukaryota</taxon>
        <taxon>Fungi</taxon>
        <taxon>Dikarya</taxon>
        <taxon>Ascomycota</taxon>
        <taxon>Pezizomycotina</taxon>
        <taxon>Lecanoromycetes</taxon>
        <taxon>OSLEUM clade</taxon>
        <taxon>Lecanoromycetidae</taxon>
        <taxon>Lecanorales</taxon>
        <taxon>Lecanorineae</taxon>
        <taxon>Ramalinaceae</taxon>
        <taxon>Ramalina</taxon>
    </lineage>
</organism>
<dbReference type="InterPro" id="IPR008811">
    <property type="entry name" value="Glycosyl_hydrolases_36"/>
</dbReference>
<comment type="similarity">
    <text evidence="2">Belongs to the glycosyl hydrolases 36 family.</text>
</comment>
<dbReference type="PANTHER" id="PTHR31268">
    <property type="match status" value="1"/>
</dbReference>
<keyword evidence="3" id="KW-0119">Carbohydrate metabolism</keyword>
<evidence type="ECO:0000256" key="2">
    <source>
        <dbReference type="ARBA" id="ARBA00007240"/>
    </source>
</evidence>
<dbReference type="PANTHER" id="PTHR31268:SF32">
    <property type="entry name" value="GALACTINOL--SUCROSE GALACTOSYLTRANSFERASE 2-RELATED"/>
    <property type="match status" value="1"/>
</dbReference>
<dbReference type="InterPro" id="IPR013785">
    <property type="entry name" value="Aldolase_TIM"/>
</dbReference>
<sequence length="763" mass="84168">MVIQTKIATNDNWKWANEALRASDGELYFQPPQVPSTISKGPNEYLEEPDPRWSVQSIPSESPGAQLWSFKASLKGAKGSESSITELSLGIPRYYSKWFATVRPWTPWIAPRHGKAPFAPPQVAVACAFLRYDGLSLVVLAISGLDDVLTELKADDKGSVVARSRNDRESNGEAHVLASLGPSYECANAAVMYQARRIMTGELPANGHISAEAKQSVSKDVKAEWVENWYDNLTFCTWNALGQDLTEQKIYDALSDLKENDINITNLIIDDNWQSLEAHGPTQFDMGWSDFEANPKGFPKGLKHTATKIREKHPNIKHITVWHAILGYWGAVSPHGKIAQNYKTKKVNKTGGGHITVVDEPDIGRMYQDFYDFLLDAGIDSVKTDAQFMLDEIADAPDRRRLITAYLDEWTIASLRHFSIKVISCMSQFPQNLFHTQLPMDKPPLMVRNSDDFFPDIAESHPYHIFCNAYNALFTSHLNTLPDWDMFQTSHPYASFHAAARCVSGGPIYITDTPGKHNIELIRQMTAQNISGKTIVLRPSVFGKAIDPYNAYEDEHLLKVGTFTGGKGGTGILAVFNISQRPLSECVNLMSIPGTESGGEYAVQAFTTGEVRVLSGSHAVVTLQLDVRSWEILAAAPVRAFTLAGSTGLQSSATKVAVLGLRGKMTGAAAILGSEMTMRDNGRLHVLVTSKALGILGVYISDVEKRDLGEDFMIMIHGRAIPIHCASINTDESLLEVDTEKAWKEMGLQAGYGNELGVNIYVQ</sequence>
<comment type="caution">
    <text evidence="5">The sequence shown here is derived from an EMBL/GenBank/DDBJ whole genome shotgun (WGS) entry which is preliminary data.</text>
</comment>
<dbReference type="Pfam" id="PF05691">
    <property type="entry name" value="Raffinose_syn"/>
    <property type="match status" value="1"/>
</dbReference>
<dbReference type="EMBL" id="JAPUFD010000013">
    <property type="protein sequence ID" value="MDI1491077.1"/>
    <property type="molecule type" value="Genomic_DNA"/>
</dbReference>
<name>A0AA43QRY9_9LECA</name>
<accession>A0AA43QRY9</accession>
<evidence type="ECO:0000313" key="5">
    <source>
        <dbReference type="EMBL" id="MDI1491077.1"/>
    </source>
</evidence>
<evidence type="ECO:0000313" key="6">
    <source>
        <dbReference type="Proteomes" id="UP001161017"/>
    </source>
</evidence>
<proteinExistence type="inferred from homology"/>
<gene>
    <name evidence="5" type="ORF">OHK93_002283</name>
</gene>
<keyword evidence="6" id="KW-1185">Reference proteome</keyword>
<evidence type="ECO:0000256" key="3">
    <source>
        <dbReference type="ARBA" id="ARBA00023277"/>
    </source>
</evidence>
<dbReference type="SUPFAM" id="SSF51445">
    <property type="entry name" value="(Trans)glycosidases"/>
    <property type="match status" value="1"/>
</dbReference>
<comment type="catalytic activity">
    <reaction evidence="4">
        <text>alpha-D-galactosyl-(1-&gt;3)-1D-myo-inositol + sucrose = raffinose + myo-inositol</text>
        <dbReference type="Rhea" id="RHEA:20161"/>
        <dbReference type="ChEBI" id="CHEBI:16634"/>
        <dbReference type="ChEBI" id="CHEBI:17268"/>
        <dbReference type="ChEBI" id="CHEBI:17505"/>
        <dbReference type="ChEBI" id="CHEBI:17992"/>
        <dbReference type="EC" id="2.4.1.82"/>
    </reaction>
</comment>
<dbReference type="Gene3D" id="3.20.20.70">
    <property type="entry name" value="Aldolase class I"/>
    <property type="match status" value="1"/>
</dbReference>
<dbReference type="Proteomes" id="UP001161017">
    <property type="component" value="Unassembled WGS sequence"/>
</dbReference>
<dbReference type="GO" id="GO:0004557">
    <property type="term" value="F:alpha-galactosidase activity"/>
    <property type="evidence" value="ECO:0007669"/>
    <property type="project" value="UniProtKB-EC"/>
</dbReference>
<evidence type="ECO:0008006" key="7">
    <source>
        <dbReference type="Google" id="ProtNLM"/>
    </source>
</evidence>
<dbReference type="AlphaFoldDB" id="A0AA43QRY9"/>
<protein>
    <recommendedName>
        <fullName evidence="7">Alpha-galactosidase</fullName>
    </recommendedName>
</protein>